<evidence type="ECO:0000256" key="2">
    <source>
        <dbReference type="SAM" id="Coils"/>
    </source>
</evidence>
<comment type="similarity">
    <text evidence="1">Belongs to the membrane fusion protein (MFP) (TC 8.A.1) family.</text>
</comment>
<accession>A0A420EEM7</accession>
<organism evidence="8 9">
    <name type="scientific">Altericroceibacterium spongiae</name>
    <dbReference type="NCBI Taxonomy" id="2320269"/>
    <lineage>
        <taxon>Bacteria</taxon>
        <taxon>Pseudomonadati</taxon>
        <taxon>Pseudomonadota</taxon>
        <taxon>Alphaproteobacteria</taxon>
        <taxon>Sphingomonadales</taxon>
        <taxon>Erythrobacteraceae</taxon>
        <taxon>Altericroceibacterium</taxon>
    </lineage>
</organism>
<keyword evidence="4" id="KW-1133">Transmembrane helix</keyword>
<feature type="coiled-coil region" evidence="2">
    <location>
        <begin position="175"/>
        <end position="209"/>
    </location>
</feature>
<feature type="compositionally biased region" description="Acidic residues" evidence="3">
    <location>
        <begin position="1"/>
        <end position="14"/>
    </location>
</feature>
<evidence type="ECO:0000259" key="6">
    <source>
        <dbReference type="Pfam" id="PF25954"/>
    </source>
</evidence>
<dbReference type="OrthoDB" id="7422354at2"/>
<dbReference type="EMBL" id="RAPF01000007">
    <property type="protein sequence ID" value="RKF19106.1"/>
    <property type="molecule type" value="Genomic_DNA"/>
</dbReference>
<keyword evidence="9" id="KW-1185">Reference proteome</keyword>
<feature type="transmembrane region" description="Helical" evidence="4">
    <location>
        <begin position="35"/>
        <end position="52"/>
    </location>
</feature>
<reference evidence="8 9" key="1">
    <citation type="submission" date="2018-09" db="EMBL/GenBank/DDBJ databases">
        <title>Altererythrobacter spongiae sp. nov., isolated from a marine sponge.</title>
        <authorList>
            <person name="Zhuang L."/>
            <person name="Luo L."/>
        </authorList>
    </citation>
    <scope>NUCLEOTIDE SEQUENCE [LARGE SCALE GENOMIC DNA]</scope>
    <source>
        <strain evidence="8 9">HN-Y73</strain>
    </source>
</reference>
<dbReference type="Gene3D" id="2.40.30.170">
    <property type="match status" value="1"/>
</dbReference>
<sequence length="396" mass="41435">MESEMTEGPDEQPVTDDTVTENQQDGARFSRKQKILALIAGVIVLCLAYFMLAGGEEERPFASDDGQAPTVTVITPGTASIDDEITATGTLAARREMPVGVVGEGGRVVSVQVEPGDWVSAGQTLAVIDRNVQNQQAQSAAAQIDVAKADAELAQSNLDRALKLVERGFISQADIDRLTATRDSAIAQVKVAQAQYRELLARNARLNITAPAAGLVLTRDVEPGQVVGSGSGVLFSIARGGQMELLAQLGETALASVKAGVTAQVTPVGTDKTFEGQVWQVSPIIDEANRQGIARIALDYAPELRPGGFATARIAAGSVVAPMLPESAILSDDKGSYVYVIGKDNKTVRRSVTTGIVTDKGIAVTSGIKGSEKIVLRAGAFLTEGETVQPVAPGKE</sequence>
<evidence type="ECO:0000256" key="1">
    <source>
        <dbReference type="ARBA" id="ARBA00009477"/>
    </source>
</evidence>
<keyword evidence="4" id="KW-0812">Transmembrane</keyword>
<evidence type="ECO:0000313" key="8">
    <source>
        <dbReference type="EMBL" id="RKF19106.1"/>
    </source>
</evidence>
<evidence type="ECO:0000256" key="4">
    <source>
        <dbReference type="SAM" id="Phobius"/>
    </source>
</evidence>
<dbReference type="GO" id="GO:0015562">
    <property type="term" value="F:efflux transmembrane transporter activity"/>
    <property type="evidence" value="ECO:0007669"/>
    <property type="project" value="TreeGrafter"/>
</dbReference>
<dbReference type="SUPFAM" id="SSF111369">
    <property type="entry name" value="HlyD-like secretion proteins"/>
    <property type="match status" value="1"/>
</dbReference>
<feature type="compositionally biased region" description="Polar residues" evidence="3">
    <location>
        <begin position="15"/>
        <end position="25"/>
    </location>
</feature>
<dbReference type="AlphaFoldDB" id="A0A420EEM7"/>
<dbReference type="NCBIfam" id="TIGR01730">
    <property type="entry name" value="RND_mfp"/>
    <property type="match status" value="1"/>
</dbReference>
<evidence type="ECO:0000259" key="5">
    <source>
        <dbReference type="Pfam" id="PF25917"/>
    </source>
</evidence>
<dbReference type="InterPro" id="IPR058792">
    <property type="entry name" value="Beta-barrel_RND_2"/>
</dbReference>
<evidence type="ECO:0000259" key="7">
    <source>
        <dbReference type="Pfam" id="PF25989"/>
    </source>
</evidence>
<proteinExistence type="inferred from homology"/>
<dbReference type="PANTHER" id="PTHR30469:SF15">
    <property type="entry name" value="HLYD FAMILY OF SECRETION PROTEINS"/>
    <property type="match status" value="1"/>
</dbReference>
<gene>
    <name evidence="8" type="ORF">D6851_13940</name>
</gene>
<feature type="region of interest" description="Disordered" evidence="3">
    <location>
        <begin position="1"/>
        <end position="25"/>
    </location>
</feature>
<dbReference type="Pfam" id="PF25917">
    <property type="entry name" value="BSH_RND"/>
    <property type="match status" value="1"/>
</dbReference>
<dbReference type="PANTHER" id="PTHR30469">
    <property type="entry name" value="MULTIDRUG RESISTANCE PROTEIN MDTA"/>
    <property type="match status" value="1"/>
</dbReference>
<name>A0A420EEM7_9SPHN</name>
<keyword evidence="4" id="KW-0472">Membrane</keyword>
<dbReference type="Proteomes" id="UP000284395">
    <property type="component" value="Unassembled WGS sequence"/>
</dbReference>
<feature type="domain" description="CusB-like beta-barrel" evidence="6">
    <location>
        <begin position="247"/>
        <end position="316"/>
    </location>
</feature>
<dbReference type="Gene3D" id="2.40.420.20">
    <property type="match status" value="1"/>
</dbReference>
<evidence type="ECO:0000256" key="3">
    <source>
        <dbReference type="SAM" id="MobiDB-lite"/>
    </source>
</evidence>
<dbReference type="Pfam" id="PF25989">
    <property type="entry name" value="YknX_C"/>
    <property type="match status" value="1"/>
</dbReference>
<dbReference type="InterPro" id="IPR058625">
    <property type="entry name" value="MdtA-like_BSH"/>
</dbReference>
<dbReference type="Pfam" id="PF25954">
    <property type="entry name" value="Beta-barrel_RND_2"/>
    <property type="match status" value="1"/>
</dbReference>
<protein>
    <submittedName>
        <fullName evidence="8">Efflux RND transporter periplasmic adaptor subunit</fullName>
    </submittedName>
</protein>
<keyword evidence="2" id="KW-0175">Coiled coil</keyword>
<dbReference type="Gene3D" id="1.10.287.470">
    <property type="entry name" value="Helix hairpin bin"/>
    <property type="match status" value="1"/>
</dbReference>
<evidence type="ECO:0000313" key="9">
    <source>
        <dbReference type="Proteomes" id="UP000284395"/>
    </source>
</evidence>
<dbReference type="Gene3D" id="2.40.50.100">
    <property type="match status" value="1"/>
</dbReference>
<feature type="domain" description="Multidrug resistance protein MdtA-like barrel-sandwich hybrid" evidence="5">
    <location>
        <begin position="106"/>
        <end position="231"/>
    </location>
</feature>
<feature type="domain" description="YknX-like C-terminal permuted SH3-like" evidence="7">
    <location>
        <begin position="324"/>
        <end position="389"/>
    </location>
</feature>
<dbReference type="InterPro" id="IPR058637">
    <property type="entry name" value="YknX-like_C"/>
</dbReference>
<comment type="caution">
    <text evidence="8">The sequence shown here is derived from an EMBL/GenBank/DDBJ whole genome shotgun (WGS) entry which is preliminary data.</text>
</comment>
<dbReference type="InterPro" id="IPR006143">
    <property type="entry name" value="RND_pump_MFP"/>
</dbReference>
<dbReference type="GO" id="GO:1990281">
    <property type="term" value="C:efflux pump complex"/>
    <property type="evidence" value="ECO:0007669"/>
    <property type="project" value="TreeGrafter"/>
</dbReference>